<dbReference type="EMBL" id="BMXI01000009">
    <property type="protein sequence ID" value="GHC55609.1"/>
    <property type="molecule type" value="Genomic_DNA"/>
</dbReference>
<dbReference type="InterPro" id="IPR007329">
    <property type="entry name" value="FMN-bd"/>
</dbReference>
<feature type="transmembrane region" description="Helical" evidence="1">
    <location>
        <begin position="492"/>
        <end position="509"/>
    </location>
</feature>
<dbReference type="AlphaFoldDB" id="A0A918TR38"/>
<accession>A0A918TR38</accession>
<dbReference type="GO" id="GO:0010181">
    <property type="term" value="F:FMN binding"/>
    <property type="evidence" value="ECO:0007669"/>
    <property type="project" value="InterPro"/>
</dbReference>
<dbReference type="Pfam" id="PF04205">
    <property type="entry name" value="FMN_bind"/>
    <property type="match status" value="1"/>
</dbReference>
<reference evidence="3" key="1">
    <citation type="journal article" date="2014" name="Int. J. Syst. Evol. Microbiol.">
        <title>Complete genome sequence of Corynebacterium casei LMG S-19264T (=DSM 44701T), isolated from a smear-ripened cheese.</title>
        <authorList>
            <consortium name="US DOE Joint Genome Institute (JGI-PGF)"/>
            <person name="Walter F."/>
            <person name="Albersmeier A."/>
            <person name="Kalinowski J."/>
            <person name="Ruckert C."/>
        </authorList>
    </citation>
    <scope>NUCLEOTIDE SEQUENCE</scope>
    <source>
        <strain evidence="3">KCTC 12988</strain>
    </source>
</reference>
<keyword evidence="4" id="KW-1185">Reference proteome</keyword>
<keyword evidence="1" id="KW-1133">Transmembrane helix</keyword>
<dbReference type="InterPro" id="IPR017896">
    <property type="entry name" value="4Fe4S_Fe-S-bd"/>
</dbReference>
<sequence length="512" mass="56087">MLLEAQVVVPEATALGEAKEGLVEILGEGEAVLGWVTMTSPASDGVVGYSGATNLLVVFDTAGAIQGMRVLDSADTESHLIRIEREADFWKQWRGRRASESPSEPVVVSGATLTSEAIAKAMRARFLGESDAGFYDQEPSLSLIQESNDEVERLRFVPERRGSYELLDGAGQRVGYLLRSGNRAGQARGFNATQDVWVLLDARGETVEDVRLQGTRDNEPYILDVQEELKWTEAYRGKVVSELASDPRGGDLIFPVSGATVTAGSIAETVRGLLREWQREPTKTSWWQGRDWSVVAWMALALGLGWSRWKGRKWVRWVTEATAIAVGGLWLGVMIGMGSLVGWSRGGLPWESFPGLVLVAAVAVLVPVTTGKNAYCARLCAHGAAQGILFRLTKWRWVPGARTHRGLKSLRWLLLTAVVLLAAMGLRRDFSAVEPFDVWSVGFYALIPSVIWVLGLVLSLFVPKAYCKYGCPTGYLLEHLTASRGRFQPRDGWAGLLALIAWLGVWVAGRMA</sequence>
<dbReference type="SMART" id="SM00900">
    <property type="entry name" value="FMN_bind"/>
    <property type="match status" value="1"/>
</dbReference>
<feature type="domain" description="FMN-binding" evidence="2">
    <location>
        <begin position="48"/>
        <end position="129"/>
    </location>
</feature>
<evidence type="ECO:0000313" key="4">
    <source>
        <dbReference type="Proteomes" id="UP000644507"/>
    </source>
</evidence>
<feature type="transmembrane region" description="Helical" evidence="1">
    <location>
        <begin position="321"/>
        <end position="341"/>
    </location>
</feature>
<feature type="transmembrane region" description="Helical" evidence="1">
    <location>
        <begin position="438"/>
        <end position="462"/>
    </location>
</feature>
<feature type="transmembrane region" description="Helical" evidence="1">
    <location>
        <begin position="353"/>
        <end position="370"/>
    </location>
</feature>
<evidence type="ECO:0000313" key="3">
    <source>
        <dbReference type="EMBL" id="GHC55609.1"/>
    </source>
</evidence>
<keyword evidence="1" id="KW-0812">Transmembrane</keyword>
<keyword evidence="1" id="KW-0472">Membrane</keyword>
<feature type="transmembrane region" description="Helical" evidence="1">
    <location>
        <begin position="292"/>
        <end position="309"/>
    </location>
</feature>
<dbReference type="GO" id="GO:0016020">
    <property type="term" value="C:membrane"/>
    <property type="evidence" value="ECO:0007669"/>
    <property type="project" value="InterPro"/>
</dbReference>
<evidence type="ECO:0000256" key="1">
    <source>
        <dbReference type="SAM" id="Phobius"/>
    </source>
</evidence>
<feature type="transmembrane region" description="Helical" evidence="1">
    <location>
        <begin position="410"/>
        <end position="426"/>
    </location>
</feature>
<evidence type="ECO:0000259" key="2">
    <source>
        <dbReference type="SMART" id="SM00900"/>
    </source>
</evidence>
<protein>
    <submittedName>
        <fullName evidence="3">NosR regulatory protein</fullName>
    </submittedName>
</protein>
<comment type="caution">
    <text evidence="3">The sequence shown here is derived from an EMBL/GenBank/DDBJ whole genome shotgun (WGS) entry which is preliminary data.</text>
</comment>
<reference evidence="3" key="2">
    <citation type="submission" date="2020-09" db="EMBL/GenBank/DDBJ databases">
        <authorList>
            <person name="Sun Q."/>
            <person name="Kim S."/>
        </authorList>
    </citation>
    <scope>NUCLEOTIDE SEQUENCE</scope>
    <source>
        <strain evidence="3">KCTC 12988</strain>
    </source>
</reference>
<gene>
    <name evidence="3" type="primary">nosR</name>
    <name evidence="3" type="ORF">GCM10007100_22820</name>
</gene>
<dbReference type="Proteomes" id="UP000644507">
    <property type="component" value="Unassembled WGS sequence"/>
</dbReference>
<organism evidence="3 4">
    <name type="scientific">Roseibacillus persicicus</name>
    <dbReference type="NCBI Taxonomy" id="454148"/>
    <lineage>
        <taxon>Bacteria</taxon>
        <taxon>Pseudomonadati</taxon>
        <taxon>Verrucomicrobiota</taxon>
        <taxon>Verrucomicrobiia</taxon>
        <taxon>Verrucomicrobiales</taxon>
        <taxon>Verrucomicrobiaceae</taxon>
        <taxon>Roseibacillus</taxon>
    </lineage>
</organism>
<dbReference type="Pfam" id="PF12801">
    <property type="entry name" value="Fer4_5"/>
    <property type="match status" value="2"/>
</dbReference>
<name>A0A918TR38_9BACT</name>
<proteinExistence type="predicted"/>